<reference evidence="5 6" key="1">
    <citation type="submission" date="2020-02" db="EMBL/GenBank/DDBJ databases">
        <authorList>
            <person name="Ma Q."/>
            <person name="Huang Y."/>
            <person name="Song X."/>
            <person name="Pei D."/>
        </authorList>
    </citation>
    <scope>NUCLEOTIDE SEQUENCE [LARGE SCALE GENOMIC DNA]</scope>
    <source>
        <strain evidence="5">Sxm20200214</strain>
        <tissue evidence="5">Leaf</tissue>
    </source>
</reference>
<evidence type="ECO:0000256" key="2">
    <source>
        <dbReference type="ARBA" id="ARBA00023242"/>
    </source>
</evidence>
<comment type="subcellular location">
    <subcellularLocation>
        <location evidence="1">Nucleus</location>
    </subcellularLocation>
</comment>
<organism evidence="5 6">
    <name type="scientific">Brassica carinata</name>
    <name type="common">Ethiopian mustard</name>
    <name type="synonym">Abyssinian cabbage</name>
    <dbReference type="NCBI Taxonomy" id="52824"/>
    <lineage>
        <taxon>Eukaryota</taxon>
        <taxon>Viridiplantae</taxon>
        <taxon>Streptophyta</taxon>
        <taxon>Embryophyta</taxon>
        <taxon>Tracheophyta</taxon>
        <taxon>Spermatophyta</taxon>
        <taxon>Magnoliopsida</taxon>
        <taxon>eudicotyledons</taxon>
        <taxon>Gunneridae</taxon>
        <taxon>Pentapetalae</taxon>
        <taxon>rosids</taxon>
        <taxon>malvids</taxon>
        <taxon>Brassicales</taxon>
        <taxon>Brassicaceae</taxon>
        <taxon>Brassiceae</taxon>
        <taxon>Brassica</taxon>
    </lineage>
</organism>
<accession>A0A8X7V6F5</accession>
<protein>
    <recommendedName>
        <fullName evidence="4">HTH myb-type domain-containing protein</fullName>
    </recommendedName>
</protein>
<dbReference type="InterPro" id="IPR015495">
    <property type="entry name" value="Myb_TF_plants"/>
</dbReference>
<dbReference type="Proteomes" id="UP000886595">
    <property type="component" value="Unassembled WGS sequence"/>
</dbReference>
<feature type="compositionally biased region" description="Polar residues" evidence="3">
    <location>
        <begin position="8"/>
        <end position="20"/>
    </location>
</feature>
<dbReference type="PROSITE" id="PS51294">
    <property type="entry name" value="HTH_MYB"/>
    <property type="match status" value="1"/>
</dbReference>
<evidence type="ECO:0000313" key="6">
    <source>
        <dbReference type="Proteomes" id="UP000886595"/>
    </source>
</evidence>
<evidence type="ECO:0000259" key="4">
    <source>
        <dbReference type="PROSITE" id="PS51294"/>
    </source>
</evidence>
<evidence type="ECO:0000313" key="5">
    <source>
        <dbReference type="EMBL" id="KAG2301476.1"/>
    </source>
</evidence>
<keyword evidence="2" id="KW-0539">Nucleus</keyword>
<dbReference type="PANTHER" id="PTHR47994:SF5">
    <property type="entry name" value="F14D16.11-RELATED"/>
    <property type="match status" value="1"/>
</dbReference>
<gene>
    <name evidence="5" type="ORF">Bca52824_030127</name>
</gene>
<proteinExistence type="predicted"/>
<dbReference type="Gene3D" id="1.10.10.60">
    <property type="entry name" value="Homeodomain-like"/>
    <property type="match status" value="1"/>
</dbReference>
<dbReference type="EMBL" id="JAAMPC010000007">
    <property type="protein sequence ID" value="KAG2301476.1"/>
    <property type="molecule type" value="Genomic_DNA"/>
</dbReference>
<dbReference type="InterPro" id="IPR017930">
    <property type="entry name" value="Myb_dom"/>
</dbReference>
<dbReference type="OrthoDB" id="2143914at2759"/>
<feature type="region of interest" description="Disordered" evidence="3">
    <location>
        <begin position="1"/>
        <end position="20"/>
    </location>
</feature>
<feature type="domain" description="HTH myb-type" evidence="4">
    <location>
        <begin position="34"/>
        <end position="56"/>
    </location>
</feature>
<dbReference type="GO" id="GO:0005634">
    <property type="term" value="C:nucleus"/>
    <property type="evidence" value="ECO:0007669"/>
    <property type="project" value="UniProtKB-SubCell"/>
</dbReference>
<evidence type="ECO:0000256" key="3">
    <source>
        <dbReference type="SAM" id="MobiDB-lite"/>
    </source>
</evidence>
<sequence length="214" mass="23778">MGRPPVVTNPTSRTVSGPQKKTLRSSLMLQSMVNNLPGRTDNDVKNYWNTKLKKRLMKMGIDPVTHKPVSQVLSEFRNISGRGSSCELFVMNFKTEPSNNSVLTHSNSAWEMIRNTTIHESYYNSSPMIITNPLHSIYLASINQVSQASTQVVGSSAASSLTFGQNGNVNSQAECSSKNIATKASGKYHSASYFVDKDQEILSQFLQRLNDFDY</sequence>
<comment type="caution">
    <text evidence="5">The sequence shown here is derived from an EMBL/GenBank/DDBJ whole genome shotgun (WGS) entry which is preliminary data.</text>
</comment>
<name>A0A8X7V6F5_BRACI</name>
<dbReference type="PANTHER" id="PTHR47994">
    <property type="entry name" value="F14D16.11-RELATED"/>
    <property type="match status" value="1"/>
</dbReference>
<keyword evidence="6" id="KW-1185">Reference proteome</keyword>
<dbReference type="AlphaFoldDB" id="A0A8X7V6F5"/>
<evidence type="ECO:0000256" key="1">
    <source>
        <dbReference type="ARBA" id="ARBA00004123"/>
    </source>
</evidence>